<gene>
    <name evidence="1" type="ORF">CCMP2556_LOCUS39215</name>
</gene>
<sequence length="60" mass="6981">MSPKMLKLVINKSPNGHKKAKYKQTIIEYNWRIDYYPPKEGGLEAIMKLNVPMQVSLSME</sequence>
<accession>A0ABP0PUL9</accession>
<proteinExistence type="predicted"/>
<keyword evidence="2" id="KW-1185">Reference proteome</keyword>
<evidence type="ECO:0000313" key="2">
    <source>
        <dbReference type="Proteomes" id="UP001642484"/>
    </source>
</evidence>
<dbReference type="EMBL" id="CAXAMN010023684">
    <property type="protein sequence ID" value="CAK9079737.1"/>
    <property type="molecule type" value="Genomic_DNA"/>
</dbReference>
<comment type="caution">
    <text evidence="1">The sequence shown here is derived from an EMBL/GenBank/DDBJ whole genome shotgun (WGS) entry which is preliminary data.</text>
</comment>
<dbReference type="Proteomes" id="UP001642484">
    <property type="component" value="Unassembled WGS sequence"/>
</dbReference>
<dbReference type="Gene3D" id="3.30.70.600">
    <property type="entry name" value="Ribosomal protein S10 domain"/>
    <property type="match status" value="1"/>
</dbReference>
<dbReference type="SUPFAM" id="SSF54999">
    <property type="entry name" value="Ribosomal protein S10"/>
    <property type="match status" value="1"/>
</dbReference>
<dbReference type="InterPro" id="IPR036838">
    <property type="entry name" value="Ribosomal_uS10_dom_sf"/>
</dbReference>
<organism evidence="1 2">
    <name type="scientific">Durusdinium trenchii</name>
    <dbReference type="NCBI Taxonomy" id="1381693"/>
    <lineage>
        <taxon>Eukaryota</taxon>
        <taxon>Sar</taxon>
        <taxon>Alveolata</taxon>
        <taxon>Dinophyceae</taxon>
        <taxon>Suessiales</taxon>
        <taxon>Symbiodiniaceae</taxon>
        <taxon>Durusdinium</taxon>
    </lineage>
</organism>
<reference evidence="1 2" key="1">
    <citation type="submission" date="2024-02" db="EMBL/GenBank/DDBJ databases">
        <authorList>
            <person name="Chen Y."/>
            <person name="Shah S."/>
            <person name="Dougan E. K."/>
            <person name="Thang M."/>
            <person name="Chan C."/>
        </authorList>
    </citation>
    <scope>NUCLEOTIDE SEQUENCE [LARGE SCALE GENOMIC DNA]</scope>
</reference>
<evidence type="ECO:0000313" key="1">
    <source>
        <dbReference type="EMBL" id="CAK9079737.1"/>
    </source>
</evidence>
<name>A0ABP0PUL9_9DINO</name>
<protein>
    <submittedName>
        <fullName evidence="1">Uncharacterized protein</fullName>
    </submittedName>
</protein>